<gene>
    <name evidence="1" type="ORF">GNZ18_23520</name>
</gene>
<dbReference type="AlphaFoldDB" id="A0A7K1L535"/>
<proteinExistence type="predicted"/>
<evidence type="ECO:0000313" key="1">
    <source>
        <dbReference type="EMBL" id="MUN39544.1"/>
    </source>
</evidence>
<keyword evidence="2" id="KW-1185">Reference proteome</keyword>
<dbReference type="RefSeq" id="WP_156218690.1">
    <property type="nucleotide sequence ID" value="NZ_WOFH01000008.1"/>
</dbReference>
<organism evidence="1 2">
    <name type="scientific">Actinomadura litoris</name>
    <dbReference type="NCBI Taxonomy" id="2678616"/>
    <lineage>
        <taxon>Bacteria</taxon>
        <taxon>Bacillati</taxon>
        <taxon>Actinomycetota</taxon>
        <taxon>Actinomycetes</taxon>
        <taxon>Streptosporangiales</taxon>
        <taxon>Thermomonosporaceae</taxon>
        <taxon>Actinomadura</taxon>
    </lineage>
</organism>
<dbReference type="Proteomes" id="UP000432015">
    <property type="component" value="Unassembled WGS sequence"/>
</dbReference>
<comment type="caution">
    <text evidence="1">The sequence shown here is derived from an EMBL/GenBank/DDBJ whole genome shotgun (WGS) entry which is preliminary data.</text>
</comment>
<protein>
    <submittedName>
        <fullName evidence="1">Uncharacterized protein</fullName>
    </submittedName>
</protein>
<evidence type="ECO:0000313" key="2">
    <source>
        <dbReference type="Proteomes" id="UP000432015"/>
    </source>
</evidence>
<name>A0A7K1L535_9ACTN</name>
<dbReference type="EMBL" id="WOFH01000008">
    <property type="protein sequence ID" value="MUN39544.1"/>
    <property type="molecule type" value="Genomic_DNA"/>
</dbReference>
<accession>A0A7K1L535</accession>
<reference evidence="1 2" key="1">
    <citation type="submission" date="2019-11" db="EMBL/GenBank/DDBJ databases">
        <authorList>
            <person name="Cao P."/>
        </authorList>
    </citation>
    <scope>NUCLEOTIDE SEQUENCE [LARGE SCALE GENOMIC DNA]</scope>
    <source>
        <strain evidence="1 2">NEAU-AAG5</strain>
    </source>
</reference>
<sequence length="70" mass="7875">MVEESLHVHGLPLLRRLLEQGSPLIEEKLLDPDGLRAVLGEMEAGLYREDRHSKLVEVITLDQAARAFLS</sequence>